<evidence type="ECO:0000256" key="1">
    <source>
        <dbReference type="ARBA" id="ARBA00009437"/>
    </source>
</evidence>
<dbReference type="Pfam" id="PF03466">
    <property type="entry name" value="LysR_substrate"/>
    <property type="match status" value="1"/>
</dbReference>
<organism evidence="6 7">
    <name type="scientific">Klebsiella grimontii</name>
    <dbReference type="NCBI Taxonomy" id="2058152"/>
    <lineage>
        <taxon>Bacteria</taxon>
        <taxon>Pseudomonadati</taxon>
        <taxon>Pseudomonadota</taxon>
        <taxon>Gammaproteobacteria</taxon>
        <taxon>Enterobacterales</taxon>
        <taxon>Enterobacteriaceae</taxon>
        <taxon>Klebsiella/Raoultella group</taxon>
        <taxon>Klebsiella</taxon>
    </lineage>
</organism>
<dbReference type="EMBL" id="CP055315">
    <property type="protein sequence ID" value="QLO53656.1"/>
    <property type="molecule type" value="Genomic_DNA"/>
</dbReference>
<dbReference type="Pfam" id="PF00126">
    <property type="entry name" value="HTH_1"/>
    <property type="match status" value="1"/>
</dbReference>
<reference evidence="7" key="1">
    <citation type="submission" date="2020-06" db="EMBL/GenBank/DDBJ databases">
        <title>REHAB project genomes.</title>
        <authorList>
            <person name="Shaw L.P."/>
        </authorList>
    </citation>
    <scope>NUCLEOTIDE SEQUENCE [LARGE SCALE GENOMIC DNA]</scope>
    <source>
        <strain evidence="7">RHBSTW-00555</strain>
    </source>
</reference>
<gene>
    <name evidence="6" type="ORF">HV234_20025</name>
</gene>
<dbReference type="InterPro" id="IPR000847">
    <property type="entry name" value="LysR_HTH_N"/>
</dbReference>
<keyword evidence="2" id="KW-0805">Transcription regulation</keyword>
<evidence type="ECO:0000256" key="2">
    <source>
        <dbReference type="ARBA" id="ARBA00023015"/>
    </source>
</evidence>
<dbReference type="InterPro" id="IPR036390">
    <property type="entry name" value="WH_DNA-bd_sf"/>
</dbReference>
<evidence type="ECO:0000313" key="7">
    <source>
        <dbReference type="Proteomes" id="UP000510937"/>
    </source>
</evidence>
<comment type="similarity">
    <text evidence="1">Belongs to the LysR transcriptional regulatory family.</text>
</comment>
<dbReference type="Gene3D" id="3.40.190.10">
    <property type="entry name" value="Periplasmic binding protein-like II"/>
    <property type="match status" value="2"/>
</dbReference>
<dbReference type="NCBIfam" id="NF047710">
    <property type="entry name" value="TransRegCitRGProt"/>
    <property type="match status" value="1"/>
</dbReference>
<dbReference type="RefSeq" id="WP_181246791.1">
    <property type="nucleotide sequence ID" value="NZ_CP055315.1"/>
</dbReference>
<protein>
    <submittedName>
        <fullName evidence="6">LysR family transcriptional regulator</fullName>
    </submittedName>
</protein>
<sequence length="305" mass="34840">MKTANLYDLKKFDLNLLVIFECIYQHLSISKAAETLFITPSAVSQSLQRLRNQLNDPLFVRSGKGITPTTLGVNLHHHLEKNLNQLEQTIYLTNRSELKKRLVVYAPQLFITPKTTNLLHMLLNDSNLYVEHHDLLASGESVESLLSYRKADLVFSTLPLSSRATVCKRIQEMDISLVCNENHPRLASLTTTKAILQERFTYYLSNDQGTKSFQNQAAGILADRKIAFSSDSYTAILNVIQQTDLIGFVPTCILEYISFQNKFKIIEAPFKIPAINIYMIYNRVNIDDPKFAKFIDDFERNNAIE</sequence>
<keyword evidence="4" id="KW-0804">Transcription</keyword>
<dbReference type="PROSITE" id="PS50931">
    <property type="entry name" value="HTH_LYSR"/>
    <property type="match status" value="1"/>
</dbReference>
<dbReference type="Proteomes" id="UP000510937">
    <property type="component" value="Chromosome"/>
</dbReference>
<evidence type="ECO:0000256" key="4">
    <source>
        <dbReference type="ARBA" id="ARBA00023163"/>
    </source>
</evidence>
<dbReference type="AlphaFoldDB" id="A0ABD7ALP0"/>
<evidence type="ECO:0000259" key="5">
    <source>
        <dbReference type="PROSITE" id="PS50931"/>
    </source>
</evidence>
<accession>A0ABD7ALP0</accession>
<dbReference type="SUPFAM" id="SSF46785">
    <property type="entry name" value="Winged helix' DNA-binding domain"/>
    <property type="match status" value="1"/>
</dbReference>
<evidence type="ECO:0000313" key="6">
    <source>
        <dbReference type="EMBL" id="QLO53656.1"/>
    </source>
</evidence>
<dbReference type="Gene3D" id="1.10.10.10">
    <property type="entry name" value="Winged helix-like DNA-binding domain superfamily/Winged helix DNA-binding domain"/>
    <property type="match status" value="1"/>
</dbReference>
<dbReference type="InterPro" id="IPR050389">
    <property type="entry name" value="LysR-type_TF"/>
</dbReference>
<evidence type="ECO:0000256" key="3">
    <source>
        <dbReference type="ARBA" id="ARBA00023125"/>
    </source>
</evidence>
<name>A0ABD7ALP0_9ENTR</name>
<dbReference type="PANTHER" id="PTHR30118:SF14">
    <property type="entry name" value="LYSR FAMILY TRANSCRIPTIONAL REGULATOR"/>
    <property type="match status" value="1"/>
</dbReference>
<dbReference type="GO" id="GO:0003677">
    <property type="term" value="F:DNA binding"/>
    <property type="evidence" value="ECO:0007669"/>
    <property type="project" value="UniProtKB-KW"/>
</dbReference>
<feature type="domain" description="HTH lysR-type" evidence="5">
    <location>
        <begin position="12"/>
        <end position="69"/>
    </location>
</feature>
<dbReference type="InterPro" id="IPR005119">
    <property type="entry name" value="LysR_subst-bd"/>
</dbReference>
<dbReference type="PRINTS" id="PR00039">
    <property type="entry name" value="HTHLYSR"/>
</dbReference>
<keyword evidence="3" id="KW-0238">DNA-binding</keyword>
<proteinExistence type="inferred from homology"/>
<dbReference type="InterPro" id="IPR036388">
    <property type="entry name" value="WH-like_DNA-bd_sf"/>
</dbReference>
<dbReference type="SUPFAM" id="SSF53850">
    <property type="entry name" value="Periplasmic binding protein-like II"/>
    <property type="match status" value="1"/>
</dbReference>
<dbReference type="PANTHER" id="PTHR30118">
    <property type="entry name" value="HTH-TYPE TRANSCRIPTIONAL REGULATOR LEUO-RELATED"/>
    <property type="match status" value="1"/>
</dbReference>